<gene>
    <name evidence="1" type="ORF">CB4_01965</name>
</gene>
<organism evidence="1 2">
    <name type="scientific">Aneurinibacillus soli</name>
    <dbReference type="NCBI Taxonomy" id="1500254"/>
    <lineage>
        <taxon>Bacteria</taxon>
        <taxon>Bacillati</taxon>
        <taxon>Bacillota</taxon>
        <taxon>Bacilli</taxon>
        <taxon>Bacillales</taxon>
        <taxon>Paenibacillaceae</taxon>
        <taxon>Aneurinibacillus group</taxon>
        <taxon>Aneurinibacillus</taxon>
    </lineage>
</organism>
<name>A0A0U5B392_9BACL</name>
<reference evidence="1 2" key="1">
    <citation type="submission" date="2015-12" db="EMBL/GenBank/DDBJ databases">
        <title>Genome sequence of Aneurinibacillus soli.</title>
        <authorList>
            <person name="Lee J.S."/>
            <person name="Lee K.C."/>
            <person name="Kim K.K."/>
            <person name="Lee B.W."/>
        </authorList>
    </citation>
    <scope>NUCLEOTIDE SEQUENCE [LARGE SCALE GENOMIC DNA]</scope>
    <source>
        <strain evidence="1 2">CB4</strain>
    </source>
</reference>
<dbReference type="KEGG" id="asoc:CB4_01965"/>
<sequence>MKKIIWFLLIVTGIQVGTFSYYNHLLGGGANGPDAAAVSYKIGGSNGDPVKLFDGQTDQVALSDSKNLVAYVDEQNTLHVQDITNNKEVYTLSNEGKIDYITWIQDNGLLLGISKGKGSNKKLIVKTAMLSTNNVRTIRTIGPVSSTSTFKKMTFSPFTNDIYILVGNKNISKLYHVGTSGDFKMENVSSYYVDNILMASTKNELFFEDVKQRIPYLHSRDEKGTHRIEKNAVALRAINDTLYYGKLDAAGNVTSVYTYEQGTSNKIIDLNQPVKPDRLLVKEDGTLIRVEDAKYVDLKTNKETTIAGEGQASVKNNVLFKSSPSGTTLINL</sequence>
<dbReference type="Proteomes" id="UP000217696">
    <property type="component" value="Chromosome"/>
</dbReference>
<keyword evidence="2" id="KW-1185">Reference proteome</keyword>
<dbReference type="RefSeq" id="WP_096465403.1">
    <property type="nucleotide sequence ID" value="NZ_AP017312.1"/>
</dbReference>
<evidence type="ECO:0000313" key="1">
    <source>
        <dbReference type="EMBL" id="BAU27791.1"/>
    </source>
</evidence>
<dbReference type="EMBL" id="AP017312">
    <property type="protein sequence ID" value="BAU27791.1"/>
    <property type="molecule type" value="Genomic_DNA"/>
</dbReference>
<dbReference type="InterPro" id="IPR036322">
    <property type="entry name" value="WD40_repeat_dom_sf"/>
</dbReference>
<dbReference type="InterPro" id="IPR015943">
    <property type="entry name" value="WD40/YVTN_repeat-like_dom_sf"/>
</dbReference>
<evidence type="ECO:0000313" key="2">
    <source>
        <dbReference type="Proteomes" id="UP000217696"/>
    </source>
</evidence>
<dbReference type="SUPFAM" id="SSF50978">
    <property type="entry name" value="WD40 repeat-like"/>
    <property type="match status" value="1"/>
</dbReference>
<protein>
    <submittedName>
        <fullName evidence="1">Uncharacterized protein</fullName>
    </submittedName>
</protein>
<proteinExistence type="predicted"/>
<dbReference type="OrthoDB" id="2677678at2"/>
<accession>A0A0U5B392</accession>
<dbReference type="AlphaFoldDB" id="A0A0U5B392"/>
<dbReference type="Gene3D" id="2.130.10.10">
    <property type="entry name" value="YVTN repeat-like/Quinoprotein amine dehydrogenase"/>
    <property type="match status" value="1"/>
</dbReference>